<keyword evidence="7" id="KW-0067">ATP-binding</keyword>
<dbReference type="STRING" id="3760.M5XXR0"/>
<dbReference type="PANTHER" id="PTHR44329:SF302">
    <property type="entry name" value="SERINE_THREONINE-PROTEIN KINASE SIS8-RELATED"/>
    <property type="match status" value="1"/>
</dbReference>
<keyword evidence="6" id="KW-0418">Kinase</keyword>
<sequence>MSKMKHLLRKLHIGGGLNEHQRLAETRPETSPSTNLNPTASSPASSTGSATMGRITAVESVSDRTAGDGGSGGGVDYNLLEEEFQVQLALAISASDPDSRDDPDSAQIDAAKRISLGCPATVTDTQAPFEILSLRYWSQNVVDYNEKVVDGFYDVYGMTSNSLRQGKMPLLVDLQAVSVSDNVDYDVILVNRLVDPELQQLEKTAYAVSLESRISQHGVLLSGLIQKIADIVVDRMGGPVGDADEILRRWKVRRYELRSSMKTIILPLGLIDVGLSRHRALLFKVLADRINLPCMLVKGSYYTGTDDGAVNLIKIDSGSEYIIDLMGAPGTLIPAEVPSSQLPNSFFAIRSFQDATELPKDMCLLQAEGTGMLAVPPDLDRLSRVGSSQSEEASYVGVQTKNDRSVVEENQTESLRSEIGTPLRSLRKSCESSSGTSEKATSAQKRKVKNVSKYVISAAKNPEFAQKLHAVLLESGASPPPDLFSDMNPQYLDEAKLLDQIHANGKLVDDGIHNYLVQLLSGNEQSTQAAAAVSYDNFDNFLKQSAVDLAEQRNELETNILSLPSDTVDEGFVIVSGGTSETTQIGAKSSDPVLVSPQGMNSEAFHEDKSHELSLSKPMETANSGLCTSCDSHYERYPALGEVAEWEILWEDLQIGERIGIGSYGEVYHADWNGTEVAVKKFLDQDFSGDALVQFKCEVEIMLRLRHPNVVLFMGAVTRPPHFSILTEYLPRGSLYRLLHRPNSQLDEKRRMRMAFDVAKGMNYLHTSHPTVVHRDLKSPNLLVDKNWNVKVCDFGLSRTKHHTFLSSKSTAGTPEWMAPEVLRNEPANEKCDVYSFGVILWELATCCVPWKGLNPMQVVGAVGFQNRRLEIPEDMDPVVAEIIRDCWQREPNLRPSFSQLMVRLRRLQRLVGRTNSTNQTTE</sequence>
<evidence type="ECO:0000256" key="9">
    <source>
        <dbReference type="ARBA" id="ARBA00048679"/>
    </source>
</evidence>
<dbReference type="FunFam" id="3.30.200.20:FF:000060">
    <property type="entry name" value="Serine/threonine-protein kinase isoform 1"/>
    <property type="match status" value="1"/>
</dbReference>
<gene>
    <name evidence="12" type="ORF">PRUPE_1G412200</name>
</gene>
<dbReference type="HOGENOM" id="CLU_006806_0_0_1"/>
<comment type="similarity">
    <text evidence="1">Belongs to the protein kinase superfamily. TKL Ser/Thr protein kinase family. RAF subfamily.</text>
</comment>
<evidence type="ECO:0000256" key="7">
    <source>
        <dbReference type="ARBA" id="ARBA00022840"/>
    </source>
</evidence>
<evidence type="ECO:0000256" key="2">
    <source>
        <dbReference type="ARBA" id="ARBA00012513"/>
    </source>
</evidence>
<dbReference type="OMA" id="VPWKGLN"/>
<feature type="compositionally biased region" description="Low complexity" evidence="10">
    <location>
        <begin position="38"/>
        <end position="51"/>
    </location>
</feature>
<comment type="catalytic activity">
    <reaction evidence="9">
        <text>L-seryl-[protein] + ATP = O-phospho-L-seryl-[protein] + ADP + H(+)</text>
        <dbReference type="Rhea" id="RHEA:17989"/>
        <dbReference type="Rhea" id="RHEA-COMP:9863"/>
        <dbReference type="Rhea" id="RHEA-COMP:11604"/>
        <dbReference type="ChEBI" id="CHEBI:15378"/>
        <dbReference type="ChEBI" id="CHEBI:29999"/>
        <dbReference type="ChEBI" id="CHEBI:30616"/>
        <dbReference type="ChEBI" id="CHEBI:83421"/>
        <dbReference type="ChEBI" id="CHEBI:456216"/>
        <dbReference type="EC" id="2.7.11.1"/>
    </reaction>
</comment>
<keyword evidence="13" id="KW-1185">Reference proteome</keyword>
<evidence type="ECO:0000256" key="4">
    <source>
        <dbReference type="ARBA" id="ARBA00022679"/>
    </source>
</evidence>
<dbReference type="GO" id="GO:0004674">
    <property type="term" value="F:protein serine/threonine kinase activity"/>
    <property type="evidence" value="ECO:0007669"/>
    <property type="project" value="UniProtKB-KW"/>
</dbReference>
<proteinExistence type="inferred from homology"/>
<dbReference type="Gene3D" id="3.30.200.20">
    <property type="entry name" value="Phosphorylase Kinase, domain 1"/>
    <property type="match status" value="1"/>
</dbReference>
<organism evidence="12 13">
    <name type="scientific">Prunus persica</name>
    <name type="common">Peach</name>
    <name type="synonym">Amygdalus persica</name>
    <dbReference type="NCBI Taxonomy" id="3760"/>
    <lineage>
        <taxon>Eukaryota</taxon>
        <taxon>Viridiplantae</taxon>
        <taxon>Streptophyta</taxon>
        <taxon>Embryophyta</taxon>
        <taxon>Tracheophyta</taxon>
        <taxon>Spermatophyta</taxon>
        <taxon>Magnoliopsida</taxon>
        <taxon>eudicotyledons</taxon>
        <taxon>Gunneridae</taxon>
        <taxon>Pentapetalae</taxon>
        <taxon>rosids</taxon>
        <taxon>fabids</taxon>
        <taxon>Rosales</taxon>
        <taxon>Rosaceae</taxon>
        <taxon>Amygdaloideae</taxon>
        <taxon>Amygdaleae</taxon>
        <taxon>Prunus</taxon>
    </lineage>
</organism>
<dbReference type="Proteomes" id="UP000006882">
    <property type="component" value="Chromosome G1"/>
</dbReference>
<keyword evidence="4" id="KW-0808">Transferase</keyword>
<dbReference type="InterPro" id="IPR051681">
    <property type="entry name" value="Ser/Thr_Kinases-Pseudokinases"/>
</dbReference>
<feature type="compositionally biased region" description="Basic and acidic residues" evidence="10">
    <location>
        <begin position="19"/>
        <end position="28"/>
    </location>
</feature>
<feature type="compositionally biased region" description="Polar residues" evidence="10">
    <location>
        <begin position="431"/>
        <end position="443"/>
    </location>
</feature>
<evidence type="ECO:0000256" key="10">
    <source>
        <dbReference type="SAM" id="MobiDB-lite"/>
    </source>
</evidence>
<dbReference type="InterPro" id="IPR017441">
    <property type="entry name" value="Protein_kinase_ATP_BS"/>
</dbReference>
<name>M5XXR0_PRUPE</name>
<evidence type="ECO:0000256" key="1">
    <source>
        <dbReference type="ARBA" id="ARBA00010507"/>
    </source>
</evidence>
<feature type="domain" description="Protein kinase" evidence="11">
    <location>
        <begin position="653"/>
        <end position="912"/>
    </location>
</feature>
<protein>
    <recommendedName>
        <fullName evidence="2">non-specific serine/threonine protein kinase</fullName>
        <ecNumber evidence="2">2.7.11.1</ecNumber>
    </recommendedName>
</protein>
<evidence type="ECO:0000313" key="13">
    <source>
        <dbReference type="Proteomes" id="UP000006882"/>
    </source>
</evidence>
<dbReference type="InterPro" id="IPR011009">
    <property type="entry name" value="Kinase-like_dom_sf"/>
</dbReference>
<dbReference type="InterPro" id="IPR000719">
    <property type="entry name" value="Prot_kinase_dom"/>
</dbReference>
<keyword evidence="3" id="KW-0723">Serine/threonine-protein kinase</keyword>
<dbReference type="OrthoDB" id="7537227at2759"/>
<evidence type="ECO:0000256" key="8">
    <source>
        <dbReference type="ARBA" id="ARBA00047899"/>
    </source>
</evidence>
<dbReference type="SMR" id="M5XXR0"/>
<evidence type="ECO:0000313" key="12">
    <source>
        <dbReference type="EMBL" id="ONI33232.1"/>
    </source>
</evidence>
<evidence type="ECO:0000256" key="5">
    <source>
        <dbReference type="ARBA" id="ARBA00022741"/>
    </source>
</evidence>
<dbReference type="Gene3D" id="1.10.510.10">
    <property type="entry name" value="Transferase(Phosphotransferase) domain 1"/>
    <property type="match status" value="1"/>
</dbReference>
<evidence type="ECO:0000256" key="3">
    <source>
        <dbReference type="ARBA" id="ARBA00022527"/>
    </source>
</evidence>
<dbReference type="GO" id="GO:0010182">
    <property type="term" value="P:sugar mediated signaling pathway"/>
    <property type="evidence" value="ECO:0007669"/>
    <property type="project" value="UniProtKB-ARBA"/>
</dbReference>
<dbReference type="PROSITE" id="PS00108">
    <property type="entry name" value="PROTEIN_KINASE_ST"/>
    <property type="match status" value="1"/>
</dbReference>
<evidence type="ECO:0000259" key="11">
    <source>
        <dbReference type="PROSITE" id="PS50011"/>
    </source>
</evidence>
<dbReference type="EMBL" id="CM007651">
    <property type="protein sequence ID" value="ONI33232.1"/>
    <property type="molecule type" value="Genomic_DNA"/>
</dbReference>
<dbReference type="EC" id="2.7.11.1" evidence="2"/>
<reference evidence="12 13" key="1">
    <citation type="journal article" date="2013" name="Nat. Genet.">
        <title>The high-quality draft genome of peach (Prunus persica) identifies unique patterns of genetic diversity, domestication and genome evolution.</title>
        <authorList>
            <consortium name="International Peach Genome Initiative"/>
            <person name="Verde I."/>
            <person name="Abbott A.G."/>
            <person name="Scalabrin S."/>
            <person name="Jung S."/>
            <person name="Shu S."/>
            <person name="Marroni F."/>
            <person name="Zhebentyayeva T."/>
            <person name="Dettori M.T."/>
            <person name="Grimwood J."/>
            <person name="Cattonaro F."/>
            <person name="Zuccolo A."/>
            <person name="Rossini L."/>
            <person name="Jenkins J."/>
            <person name="Vendramin E."/>
            <person name="Meisel L.A."/>
            <person name="Decroocq V."/>
            <person name="Sosinski B."/>
            <person name="Prochnik S."/>
            <person name="Mitros T."/>
            <person name="Policriti A."/>
            <person name="Cipriani G."/>
            <person name="Dondini L."/>
            <person name="Ficklin S."/>
            <person name="Goodstein D.M."/>
            <person name="Xuan P."/>
            <person name="Del Fabbro C."/>
            <person name="Aramini V."/>
            <person name="Copetti D."/>
            <person name="Gonzalez S."/>
            <person name="Horner D.S."/>
            <person name="Falchi R."/>
            <person name="Lucas S."/>
            <person name="Mica E."/>
            <person name="Maldonado J."/>
            <person name="Lazzari B."/>
            <person name="Bielenberg D."/>
            <person name="Pirona R."/>
            <person name="Miculan M."/>
            <person name="Barakat A."/>
            <person name="Testolin R."/>
            <person name="Stella A."/>
            <person name="Tartarini S."/>
            <person name="Tonutti P."/>
            <person name="Arus P."/>
            <person name="Orellana A."/>
            <person name="Wells C."/>
            <person name="Main D."/>
            <person name="Vizzotto G."/>
            <person name="Silva H."/>
            <person name="Salamini F."/>
            <person name="Schmutz J."/>
            <person name="Morgante M."/>
            <person name="Rokhsar D.S."/>
        </authorList>
    </citation>
    <scope>NUCLEOTIDE SEQUENCE [LARGE SCALE GENOMIC DNA]</scope>
    <source>
        <strain evidence="13">cv. Nemared</strain>
    </source>
</reference>
<dbReference type="PANTHER" id="PTHR44329">
    <property type="entry name" value="SERINE/THREONINE-PROTEIN KINASE TNNI3K-RELATED"/>
    <property type="match status" value="1"/>
</dbReference>
<dbReference type="GO" id="GO:0004672">
    <property type="term" value="F:protein kinase activity"/>
    <property type="evidence" value="ECO:0000318"/>
    <property type="project" value="GO_Central"/>
</dbReference>
<dbReference type="PROSITE" id="PS00107">
    <property type="entry name" value="PROTEIN_KINASE_ATP"/>
    <property type="match status" value="1"/>
</dbReference>
<dbReference type="InterPro" id="IPR008271">
    <property type="entry name" value="Ser/Thr_kinase_AS"/>
</dbReference>
<evidence type="ECO:0000256" key="6">
    <source>
        <dbReference type="ARBA" id="ARBA00022777"/>
    </source>
</evidence>
<dbReference type="InterPro" id="IPR055164">
    <property type="entry name" value="EDR1/CTR1/ARMC3-like_pept-like"/>
</dbReference>
<dbReference type="Pfam" id="PF07714">
    <property type="entry name" value="PK_Tyr_Ser-Thr"/>
    <property type="match status" value="1"/>
</dbReference>
<dbReference type="GO" id="GO:0007165">
    <property type="term" value="P:signal transduction"/>
    <property type="evidence" value="ECO:0000318"/>
    <property type="project" value="GO_Central"/>
</dbReference>
<accession>M5XXR0</accession>
<dbReference type="FunFam" id="1.10.510.10:FF:000193">
    <property type="entry name" value="Serine/threonine-protein kinase CTR1"/>
    <property type="match status" value="1"/>
</dbReference>
<dbReference type="InterPro" id="IPR001245">
    <property type="entry name" value="Ser-Thr/Tyr_kinase_cat_dom"/>
</dbReference>
<feature type="region of interest" description="Disordered" evidence="10">
    <location>
        <begin position="402"/>
        <end position="444"/>
    </location>
</feature>
<dbReference type="eggNOG" id="KOG0192">
    <property type="taxonomic scope" value="Eukaryota"/>
</dbReference>
<dbReference type="PROSITE" id="PS50011">
    <property type="entry name" value="PROTEIN_KINASE_DOM"/>
    <property type="match status" value="1"/>
</dbReference>
<dbReference type="PRINTS" id="PR00109">
    <property type="entry name" value="TYRKINASE"/>
</dbReference>
<dbReference type="CDD" id="cd13999">
    <property type="entry name" value="STKc_MAP3K-like"/>
    <property type="match status" value="1"/>
</dbReference>
<dbReference type="GO" id="GO:0005737">
    <property type="term" value="C:cytoplasm"/>
    <property type="evidence" value="ECO:0000318"/>
    <property type="project" value="GO_Central"/>
</dbReference>
<dbReference type="Gramene" id="ONI33232">
    <property type="protein sequence ID" value="ONI33232"/>
    <property type="gene ID" value="PRUPE_1G412200"/>
</dbReference>
<feature type="region of interest" description="Disordered" evidence="10">
    <location>
        <begin position="12"/>
        <end position="51"/>
    </location>
</feature>
<dbReference type="AlphaFoldDB" id="M5XXR0"/>
<dbReference type="GO" id="GO:0005524">
    <property type="term" value="F:ATP binding"/>
    <property type="evidence" value="ECO:0007669"/>
    <property type="project" value="UniProtKB-UniRule"/>
</dbReference>
<comment type="catalytic activity">
    <reaction evidence="8">
        <text>L-threonyl-[protein] + ATP = O-phospho-L-threonyl-[protein] + ADP + H(+)</text>
        <dbReference type="Rhea" id="RHEA:46608"/>
        <dbReference type="Rhea" id="RHEA-COMP:11060"/>
        <dbReference type="Rhea" id="RHEA-COMP:11605"/>
        <dbReference type="ChEBI" id="CHEBI:15378"/>
        <dbReference type="ChEBI" id="CHEBI:30013"/>
        <dbReference type="ChEBI" id="CHEBI:30616"/>
        <dbReference type="ChEBI" id="CHEBI:61977"/>
        <dbReference type="ChEBI" id="CHEBI:456216"/>
        <dbReference type="EC" id="2.7.11.1"/>
    </reaction>
</comment>
<dbReference type="Pfam" id="PF14381">
    <property type="entry name" value="EDR1_CTR1_ARMC3_pept"/>
    <property type="match status" value="1"/>
</dbReference>
<dbReference type="SUPFAM" id="SSF56112">
    <property type="entry name" value="Protein kinase-like (PK-like)"/>
    <property type="match status" value="1"/>
</dbReference>
<keyword evidence="5" id="KW-0547">Nucleotide-binding</keyword>
<dbReference type="KEGG" id="pper:18793403"/>
<dbReference type="GO" id="GO:0006950">
    <property type="term" value="P:response to stress"/>
    <property type="evidence" value="ECO:0007669"/>
    <property type="project" value="UniProtKB-ARBA"/>
</dbReference>
<dbReference type="SMART" id="SM00220">
    <property type="entry name" value="S_TKc"/>
    <property type="match status" value="1"/>
</dbReference>